<dbReference type="InterPro" id="IPR036237">
    <property type="entry name" value="Xyl_isomerase-like_sf"/>
</dbReference>
<feature type="domain" description="Xylose isomerase-like TIM barrel" evidence="1">
    <location>
        <begin position="19"/>
        <end position="237"/>
    </location>
</feature>
<evidence type="ECO:0000313" key="2">
    <source>
        <dbReference type="EMBL" id="MPL64678.1"/>
    </source>
</evidence>
<accession>A0A644TCP7</accession>
<dbReference type="InterPro" id="IPR013022">
    <property type="entry name" value="Xyl_isomerase-like_TIM-brl"/>
</dbReference>
<gene>
    <name evidence="2" type="ORF">SDC9_10335</name>
</gene>
<reference evidence="2" key="1">
    <citation type="submission" date="2019-08" db="EMBL/GenBank/DDBJ databases">
        <authorList>
            <person name="Kucharzyk K."/>
            <person name="Murdoch R.W."/>
            <person name="Higgins S."/>
            <person name="Loffler F."/>
        </authorList>
    </citation>
    <scope>NUCLEOTIDE SEQUENCE</scope>
</reference>
<sequence length="264" mass="31001">MVGIFNWYGIPRDFEHRIKAIKKAGFESTSMWIDDDGQWEIDPETIPHIIRDNGLVLEYAHAPYSRINTLWDRYKTHDMERELEKHIDYCFRHLIPILVIHLTKGFRVKEANKHGLEALRRIVKYANDKNVSIAAENTKQNKVLETVFDTIKDKTLGLCFDTSHDNLYGDPKFKIMEKYHNRILCFHISDNDGKSDDHWPPYQGKVDWEDFVLKFPKAYNGILNLEVLPKDKGIEEESFLHESYRVIKDIENRIGRARVSAAVD</sequence>
<name>A0A644TCP7_9ZZZZ</name>
<evidence type="ECO:0000259" key="1">
    <source>
        <dbReference type="Pfam" id="PF01261"/>
    </source>
</evidence>
<organism evidence="2">
    <name type="scientific">bioreactor metagenome</name>
    <dbReference type="NCBI Taxonomy" id="1076179"/>
    <lineage>
        <taxon>unclassified sequences</taxon>
        <taxon>metagenomes</taxon>
        <taxon>ecological metagenomes</taxon>
    </lineage>
</organism>
<dbReference type="EMBL" id="VSSQ01000025">
    <property type="protein sequence ID" value="MPL64678.1"/>
    <property type="molecule type" value="Genomic_DNA"/>
</dbReference>
<dbReference type="Gene3D" id="3.20.20.150">
    <property type="entry name" value="Divalent-metal-dependent TIM barrel enzymes"/>
    <property type="match status" value="1"/>
</dbReference>
<dbReference type="AlphaFoldDB" id="A0A644TCP7"/>
<dbReference type="SUPFAM" id="SSF51658">
    <property type="entry name" value="Xylose isomerase-like"/>
    <property type="match status" value="1"/>
</dbReference>
<dbReference type="InterPro" id="IPR050312">
    <property type="entry name" value="IolE/XylAMocC-like"/>
</dbReference>
<dbReference type="Pfam" id="PF01261">
    <property type="entry name" value="AP_endonuc_2"/>
    <property type="match status" value="1"/>
</dbReference>
<proteinExistence type="predicted"/>
<protein>
    <recommendedName>
        <fullName evidence="1">Xylose isomerase-like TIM barrel domain-containing protein</fullName>
    </recommendedName>
</protein>
<dbReference type="PANTHER" id="PTHR12110:SF21">
    <property type="entry name" value="XYLOSE ISOMERASE-LIKE TIM BARREL DOMAIN-CONTAINING PROTEIN"/>
    <property type="match status" value="1"/>
</dbReference>
<dbReference type="PANTHER" id="PTHR12110">
    <property type="entry name" value="HYDROXYPYRUVATE ISOMERASE"/>
    <property type="match status" value="1"/>
</dbReference>
<comment type="caution">
    <text evidence="2">The sequence shown here is derived from an EMBL/GenBank/DDBJ whole genome shotgun (WGS) entry which is preliminary data.</text>
</comment>